<dbReference type="InterPro" id="IPR058852">
    <property type="entry name" value="HTH_77"/>
</dbReference>
<dbReference type="Gene3D" id="1.10.10.10">
    <property type="entry name" value="Winged helix-like DNA-binding domain superfamily/Winged helix DNA-binding domain"/>
    <property type="match status" value="1"/>
</dbReference>
<dbReference type="PRINTS" id="PR00038">
    <property type="entry name" value="HTHLUXR"/>
</dbReference>
<dbReference type="EMBL" id="JBHSOD010000099">
    <property type="protein sequence ID" value="MFC5890854.1"/>
    <property type="molecule type" value="Genomic_DNA"/>
</dbReference>
<dbReference type="CDD" id="cd06170">
    <property type="entry name" value="LuxR_C_like"/>
    <property type="match status" value="1"/>
</dbReference>
<dbReference type="InterPro" id="IPR011990">
    <property type="entry name" value="TPR-like_helical_dom_sf"/>
</dbReference>
<comment type="caution">
    <text evidence="2">The sequence shown here is derived from an EMBL/GenBank/DDBJ whole genome shotgun (WGS) entry which is preliminary data.</text>
</comment>
<dbReference type="InterPro" id="IPR016032">
    <property type="entry name" value="Sig_transdc_resp-reg_C-effctor"/>
</dbReference>
<evidence type="ECO:0000313" key="2">
    <source>
        <dbReference type="EMBL" id="MFC5890854.1"/>
    </source>
</evidence>
<sequence>MHLTRPGEQAIPAETNSLVGRSRELARARRLLTRSRLVTVTGPAGIGKTRLALRTARDLQPAFPDGTRLIDLAHLQDGDRLAQTLGLALGVDHESTLDPLTPLVHHLADRRLLLVLDNCEHLTDHCAPLIHTLLTAAPGLRILATSRHRLGVYGEHILDLPPLATPDAEHLPRPDALTRYAAVRLFVQRARAVLGGFPHGEEEWTAAGHICARLDGIPLAIELAASWMRVLPVRQILDRLDACPHLPTPTGGAVPERHRTLHAAIDSSHHLCTPRERHLWTALSVFHGGFDLAAAEAVCHSEDLPRQAVLRTLAALMDKSVLIREPHSGEPRYRMLETLRHYGLARLREQGREADTRRRHRDHYRDLAARAEADWFSPRQSAWFARLRRDHANIRSAVEFGLTSPTEAQGALELVAALWSHRFGHGCLEEERYWLDRTLVLGTTPTPARAKALWADGWLALLRGDAPTAAARLAECRAIAERFDHGPTHALADQLAGLSALFRDDFAQAVELLHRALDHHTATEDPGAQWTTLFLLAVACTLAADPRARHYADRGLALCDAHQAQWSRRYALWVIGLQRWLAADLDGARTALKDALRVEEPGHNLFATAQTLEVLAWTAAQAGSAADGAVLLGAAQAVWERIGVVPPALGRLLNHREACRTLLRRHLAEEQLAGAERTGAEMSLSQAVAFALDWEPAPPAGAAPGRSPLTAREQQVVDLLIEGLTDKQIAARLVLSPRTVEGHVQRVMTKLDVTSRLQIATWAFGLRATPR</sequence>
<dbReference type="PROSITE" id="PS50043">
    <property type="entry name" value="HTH_LUXR_2"/>
    <property type="match status" value="1"/>
</dbReference>
<dbReference type="Pfam" id="PF00196">
    <property type="entry name" value="GerE"/>
    <property type="match status" value="1"/>
</dbReference>
<organism evidence="2 3">
    <name type="scientific">Kitasatospora aburaviensis</name>
    <dbReference type="NCBI Taxonomy" id="67265"/>
    <lineage>
        <taxon>Bacteria</taxon>
        <taxon>Bacillati</taxon>
        <taxon>Actinomycetota</taxon>
        <taxon>Actinomycetes</taxon>
        <taxon>Kitasatosporales</taxon>
        <taxon>Streptomycetaceae</taxon>
        <taxon>Kitasatospora</taxon>
    </lineage>
</organism>
<keyword evidence="2" id="KW-0067">ATP-binding</keyword>
<dbReference type="PRINTS" id="PR00364">
    <property type="entry name" value="DISEASERSIST"/>
</dbReference>
<dbReference type="Pfam" id="PF25872">
    <property type="entry name" value="HTH_77"/>
    <property type="match status" value="1"/>
</dbReference>
<dbReference type="InterPro" id="IPR003593">
    <property type="entry name" value="AAA+_ATPase"/>
</dbReference>
<dbReference type="InterPro" id="IPR036388">
    <property type="entry name" value="WH-like_DNA-bd_sf"/>
</dbReference>
<evidence type="ECO:0000259" key="1">
    <source>
        <dbReference type="PROSITE" id="PS50043"/>
    </source>
</evidence>
<dbReference type="RefSeq" id="WP_313766893.1">
    <property type="nucleotide sequence ID" value="NZ_BAAAVH010000079.1"/>
</dbReference>
<evidence type="ECO:0000313" key="3">
    <source>
        <dbReference type="Proteomes" id="UP001596067"/>
    </source>
</evidence>
<dbReference type="GO" id="GO:0005524">
    <property type="term" value="F:ATP binding"/>
    <property type="evidence" value="ECO:0007669"/>
    <property type="project" value="UniProtKB-KW"/>
</dbReference>
<name>A0ABW1FCG6_9ACTN</name>
<keyword evidence="2" id="KW-0547">Nucleotide-binding</keyword>
<dbReference type="Proteomes" id="UP001596067">
    <property type="component" value="Unassembled WGS sequence"/>
</dbReference>
<dbReference type="PANTHER" id="PTHR47691">
    <property type="entry name" value="REGULATOR-RELATED"/>
    <property type="match status" value="1"/>
</dbReference>
<gene>
    <name evidence="2" type="ORF">ACFP0N_38480</name>
</gene>
<dbReference type="SUPFAM" id="SSF46894">
    <property type="entry name" value="C-terminal effector domain of the bipartite response regulators"/>
    <property type="match status" value="1"/>
</dbReference>
<dbReference type="Gene3D" id="3.40.50.300">
    <property type="entry name" value="P-loop containing nucleotide triphosphate hydrolases"/>
    <property type="match status" value="1"/>
</dbReference>
<feature type="domain" description="HTH luxR-type" evidence="1">
    <location>
        <begin position="702"/>
        <end position="767"/>
    </location>
</feature>
<reference evidence="3" key="1">
    <citation type="journal article" date="2019" name="Int. J. Syst. Evol. Microbiol.">
        <title>The Global Catalogue of Microorganisms (GCM) 10K type strain sequencing project: providing services to taxonomists for standard genome sequencing and annotation.</title>
        <authorList>
            <consortium name="The Broad Institute Genomics Platform"/>
            <consortium name="The Broad Institute Genome Sequencing Center for Infectious Disease"/>
            <person name="Wu L."/>
            <person name="Ma J."/>
        </authorList>
    </citation>
    <scope>NUCLEOTIDE SEQUENCE [LARGE SCALE GENOMIC DNA]</scope>
    <source>
        <strain evidence="3">CGMCC 4.1469</strain>
    </source>
</reference>
<dbReference type="InterPro" id="IPR000792">
    <property type="entry name" value="Tscrpt_reg_LuxR_C"/>
</dbReference>
<dbReference type="SUPFAM" id="SSF52540">
    <property type="entry name" value="P-loop containing nucleoside triphosphate hydrolases"/>
    <property type="match status" value="1"/>
</dbReference>
<dbReference type="InterPro" id="IPR049945">
    <property type="entry name" value="AAA_22"/>
</dbReference>
<dbReference type="Pfam" id="PF13401">
    <property type="entry name" value="AAA_22"/>
    <property type="match status" value="1"/>
</dbReference>
<accession>A0ABW1FCG6</accession>
<dbReference type="SMART" id="SM00421">
    <property type="entry name" value="HTH_LUXR"/>
    <property type="match status" value="1"/>
</dbReference>
<protein>
    <submittedName>
        <fullName evidence="2">ATP-binding protein</fullName>
    </submittedName>
</protein>
<dbReference type="SMART" id="SM00382">
    <property type="entry name" value="AAA"/>
    <property type="match status" value="1"/>
</dbReference>
<keyword evidence="3" id="KW-1185">Reference proteome</keyword>
<dbReference type="Gene3D" id="1.25.40.10">
    <property type="entry name" value="Tetratricopeptide repeat domain"/>
    <property type="match status" value="1"/>
</dbReference>
<proteinExistence type="predicted"/>
<dbReference type="InterPro" id="IPR027417">
    <property type="entry name" value="P-loop_NTPase"/>
</dbReference>
<dbReference type="PANTHER" id="PTHR47691:SF3">
    <property type="entry name" value="HTH-TYPE TRANSCRIPTIONAL REGULATOR RV0890C-RELATED"/>
    <property type="match status" value="1"/>
</dbReference>